<accession>A0ABY7GVN1</accession>
<evidence type="ECO:0000313" key="3">
    <source>
        <dbReference type="Proteomes" id="UP001164459"/>
    </source>
</evidence>
<dbReference type="InterPro" id="IPR003593">
    <property type="entry name" value="AAA+_ATPase"/>
</dbReference>
<organism evidence="2 3">
    <name type="scientific">Nannocystis punicea</name>
    <dbReference type="NCBI Taxonomy" id="2995304"/>
    <lineage>
        <taxon>Bacteria</taxon>
        <taxon>Pseudomonadati</taxon>
        <taxon>Myxococcota</taxon>
        <taxon>Polyangia</taxon>
        <taxon>Nannocystales</taxon>
        <taxon>Nannocystaceae</taxon>
        <taxon>Nannocystis</taxon>
    </lineage>
</organism>
<dbReference type="Pfam" id="PF22977">
    <property type="entry name" value="WHD"/>
    <property type="match status" value="1"/>
</dbReference>
<dbReference type="InterPro" id="IPR050168">
    <property type="entry name" value="AAA_ATPase_domain"/>
</dbReference>
<dbReference type="InterPro" id="IPR054472">
    <property type="entry name" value="WHD"/>
</dbReference>
<dbReference type="Pfam" id="PF00004">
    <property type="entry name" value="AAA"/>
    <property type="match status" value="1"/>
</dbReference>
<feature type="domain" description="AAA+ ATPase" evidence="1">
    <location>
        <begin position="252"/>
        <end position="375"/>
    </location>
</feature>
<dbReference type="SMART" id="SM00382">
    <property type="entry name" value="AAA"/>
    <property type="match status" value="2"/>
</dbReference>
<dbReference type="InterPro" id="IPR027417">
    <property type="entry name" value="P-loop_NTPase"/>
</dbReference>
<evidence type="ECO:0000259" key="1">
    <source>
        <dbReference type="SMART" id="SM00382"/>
    </source>
</evidence>
<dbReference type="Proteomes" id="UP001164459">
    <property type="component" value="Chromosome"/>
</dbReference>
<dbReference type="Gene3D" id="3.40.50.300">
    <property type="entry name" value="P-loop containing nucleotide triphosphate hydrolases"/>
    <property type="match status" value="2"/>
</dbReference>
<dbReference type="PANTHER" id="PTHR23077">
    <property type="entry name" value="AAA-FAMILY ATPASE"/>
    <property type="match status" value="1"/>
</dbReference>
<reference evidence="2" key="1">
    <citation type="submission" date="2022-11" db="EMBL/GenBank/DDBJ databases">
        <title>Minimal conservation of predation-associated metabolite biosynthetic gene clusters underscores biosynthetic potential of Myxococcota including descriptions for ten novel species: Archangium lansinium sp. nov., Myxococcus landrumus sp. nov., Nannocystis bai.</title>
        <authorList>
            <person name="Ahearne A."/>
            <person name="Stevens C."/>
            <person name="Dowd S."/>
        </authorList>
    </citation>
    <scope>NUCLEOTIDE SEQUENCE</scope>
    <source>
        <strain evidence="2">Fl3</strain>
    </source>
</reference>
<name>A0ABY7GVN1_9BACT</name>
<feature type="domain" description="AAA+ ATPase" evidence="1">
    <location>
        <begin position="502"/>
        <end position="635"/>
    </location>
</feature>
<dbReference type="InterPro" id="IPR003959">
    <property type="entry name" value="ATPase_AAA_core"/>
</dbReference>
<dbReference type="CDD" id="cd19481">
    <property type="entry name" value="RecA-like_protease"/>
    <property type="match status" value="1"/>
</dbReference>
<keyword evidence="3" id="KW-1185">Reference proteome</keyword>
<dbReference type="RefSeq" id="WP_269033393.1">
    <property type="nucleotide sequence ID" value="NZ_CP114040.1"/>
</dbReference>
<dbReference type="EMBL" id="CP114040">
    <property type="protein sequence ID" value="WAS91033.1"/>
    <property type="molecule type" value="Genomic_DNA"/>
</dbReference>
<sequence length="723" mass="79466">MSVNPYGSSMEQVLAELERVELLVRIQVARLRQSKRDDRFEGLYVSEEEVDEHLRRPLGAPRWAHEPSPVADAQAGRLDALRRGLLARAEATRAAGLRLRLDELVAAFGLSDLDRDVVLLCLAPEVAPRYERVFAYLQDDVTRRRPGVDLALELLCPAFADKLAARTRFEASAPLSRHGLVQLFDEPTHPHPTLLGRFLRLDPRVAGFLLGGDELAAELDGLVTRCSPEPAGRSLAADDARARIAGRYDPREGLLVDLVGPAGSGKQSWARALGAELGLGLLVAHAPGLFAAGPAEAARRLSTLAREAVLQRAAVYWEGLDELAEADQAAAQDAVLGSDSHPRRLTFVAGPRPWRVAERVPGLRFTRVELPRPSDHERLDLWRRELPAALPDAVAAELPALASKFRFTAGQVRAAAANARERAHWRAGEQPLAVADLYAACRAQNNSKLGELARPIVPHYTWSDIVLSADSLTQLREVCDRVRLRGRVHEEWGWGAKLSLGKGINVIFSGPSGTGKTMAAEILAHELGLDLYKIDLSGVVSKYIGETEKNLARIFAEAETSNAILFFDEADSLFGKRSEVKDAHDRYANIETSYLLQRMEEYQGLTILATNLRKNLDEAFVRRMAFAVAFALPEEAERLDIWRKVWPSAVPLDPTLDLEFMARQFKLSGGNIKNIAIAAAFLAASRGVPVSTAHLILGTRREMQKIGRMCVPADFGKYAALAE</sequence>
<dbReference type="SUPFAM" id="SSF52540">
    <property type="entry name" value="P-loop containing nucleoside triphosphate hydrolases"/>
    <property type="match status" value="2"/>
</dbReference>
<gene>
    <name evidence="2" type="ORF">O0S08_33005</name>
</gene>
<protein>
    <submittedName>
        <fullName evidence="2">AAA family ATPase</fullName>
    </submittedName>
</protein>
<evidence type="ECO:0000313" key="2">
    <source>
        <dbReference type="EMBL" id="WAS91033.1"/>
    </source>
</evidence>
<proteinExistence type="predicted"/>